<dbReference type="Gene3D" id="3.40.50.720">
    <property type="entry name" value="NAD(P)-binding Rossmann-like Domain"/>
    <property type="match status" value="1"/>
</dbReference>
<name>A0ABW2ZBN2_9SPHI</name>
<dbReference type="InterPro" id="IPR050177">
    <property type="entry name" value="Lipid_A_modif_metabolic_enz"/>
</dbReference>
<accession>A0ABW2ZBN2</accession>
<dbReference type="SUPFAM" id="SSF51735">
    <property type="entry name" value="NAD(P)-binding Rossmann-fold domains"/>
    <property type="match status" value="1"/>
</dbReference>
<feature type="domain" description="NAD-dependent epimerase/dehydratase" evidence="1">
    <location>
        <begin position="4"/>
        <end position="219"/>
    </location>
</feature>
<protein>
    <submittedName>
        <fullName evidence="2">NAD-dependent epimerase/dehydratase family protein</fullName>
    </submittedName>
</protein>
<dbReference type="EMBL" id="JBHTIA010000003">
    <property type="protein sequence ID" value="MFD0763869.1"/>
    <property type="molecule type" value="Genomic_DNA"/>
</dbReference>
<evidence type="ECO:0000313" key="2">
    <source>
        <dbReference type="EMBL" id="MFD0763869.1"/>
    </source>
</evidence>
<dbReference type="Pfam" id="PF01370">
    <property type="entry name" value="Epimerase"/>
    <property type="match status" value="1"/>
</dbReference>
<proteinExistence type="predicted"/>
<evidence type="ECO:0000259" key="1">
    <source>
        <dbReference type="Pfam" id="PF01370"/>
    </source>
</evidence>
<dbReference type="PANTHER" id="PTHR43245">
    <property type="entry name" value="BIFUNCTIONAL POLYMYXIN RESISTANCE PROTEIN ARNA"/>
    <property type="match status" value="1"/>
</dbReference>
<sequence>MSNVLISGASGFVGRNLSAHLANLGYGITKLVRSNQPGNNELLWSELDKLITADVDVIIHLAGKAHDLKNTSKPQEYFDVNTGLTTQLFDNFLKSKATHFIYFSSVKAAADTVDGVLTETVKPNPHTPYGKSKLKAEEYISDQQLPAGKFVYIIRPCMIHGQGNKGNLNLLYKFVSKGIPYPLAAFENRRSFLYIENLNFIIGLLIKGNTVPSGIYNVADDASLSTVEVVTIISQTLNRKPNLWFVNRAVLKFAATIGDKLRLPLNSERLKKLTENYVVSNQKIKDALQVANLPFKTQDGLKKTIESFNN</sequence>
<organism evidence="2 3">
    <name type="scientific">Mucilaginibacter lutimaris</name>
    <dbReference type="NCBI Taxonomy" id="931629"/>
    <lineage>
        <taxon>Bacteria</taxon>
        <taxon>Pseudomonadati</taxon>
        <taxon>Bacteroidota</taxon>
        <taxon>Sphingobacteriia</taxon>
        <taxon>Sphingobacteriales</taxon>
        <taxon>Sphingobacteriaceae</taxon>
        <taxon>Mucilaginibacter</taxon>
    </lineage>
</organism>
<dbReference type="InterPro" id="IPR001509">
    <property type="entry name" value="Epimerase_deHydtase"/>
</dbReference>
<gene>
    <name evidence="2" type="ORF">ACFQZI_03345</name>
</gene>
<dbReference type="PANTHER" id="PTHR43245:SF58">
    <property type="entry name" value="BLL5923 PROTEIN"/>
    <property type="match status" value="1"/>
</dbReference>
<dbReference type="InterPro" id="IPR036291">
    <property type="entry name" value="NAD(P)-bd_dom_sf"/>
</dbReference>
<keyword evidence="3" id="KW-1185">Reference proteome</keyword>
<reference evidence="3" key="1">
    <citation type="journal article" date="2019" name="Int. J. Syst. Evol. Microbiol.">
        <title>The Global Catalogue of Microorganisms (GCM) 10K type strain sequencing project: providing services to taxonomists for standard genome sequencing and annotation.</title>
        <authorList>
            <consortium name="The Broad Institute Genomics Platform"/>
            <consortium name="The Broad Institute Genome Sequencing Center for Infectious Disease"/>
            <person name="Wu L."/>
            <person name="Ma J."/>
        </authorList>
    </citation>
    <scope>NUCLEOTIDE SEQUENCE [LARGE SCALE GENOMIC DNA]</scope>
    <source>
        <strain evidence="3">CCUG 60742</strain>
    </source>
</reference>
<evidence type="ECO:0000313" key="3">
    <source>
        <dbReference type="Proteomes" id="UP001597073"/>
    </source>
</evidence>
<comment type="caution">
    <text evidence="2">The sequence shown here is derived from an EMBL/GenBank/DDBJ whole genome shotgun (WGS) entry which is preliminary data.</text>
</comment>
<dbReference type="RefSeq" id="WP_377138378.1">
    <property type="nucleotide sequence ID" value="NZ_JBHTIA010000003.1"/>
</dbReference>
<dbReference type="Proteomes" id="UP001597073">
    <property type="component" value="Unassembled WGS sequence"/>
</dbReference>